<protein>
    <submittedName>
        <fullName evidence="2">Uncharacterized protein</fullName>
    </submittedName>
</protein>
<proteinExistence type="predicted"/>
<dbReference type="RefSeq" id="WP_055226093.1">
    <property type="nucleotide sequence ID" value="NZ_CAXSRP010000008.1"/>
</dbReference>
<evidence type="ECO:0000313" key="3">
    <source>
        <dbReference type="Proteomes" id="UP000095706"/>
    </source>
</evidence>
<evidence type="ECO:0000256" key="1">
    <source>
        <dbReference type="SAM" id="MobiDB-lite"/>
    </source>
</evidence>
<dbReference type="AlphaFoldDB" id="A0A173Y073"/>
<reference evidence="2 3" key="1">
    <citation type="submission" date="2015-09" db="EMBL/GenBank/DDBJ databases">
        <authorList>
            <consortium name="Pathogen Informatics"/>
        </authorList>
    </citation>
    <scope>NUCLEOTIDE SEQUENCE [LARGE SCALE GENOMIC DNA]</scope>
    <source>
        <strain evidence="2 3">2789STDY5608849</strain>
    </source>
</reference>
<dbReference type="EMBL" id="CYYV01000002">
    <property type="protein sequence ID" value="CUN57314.1"/>
    <property type="molecule type" value="Genomic_DNA"/>
</dbReference>
<accession>A0A173Y073</accession>
<sequence length="91" mass="10314">MSFDPKPVTLEEYNQSLRDTVNAYYEQAMQDPSMTEEDAIQSTAEMSKKYLDAVEEFQQEQDMQNETEVDSGIEDSEGIDNSGIDDDGMDV</sequence>
<name>A0A173Y073_9FIRM</name>
<dbReference type="Proteomes" id="UP000095706">
    <property type="component" value="Unassembled WGS sequence"/>
</dbReference>
<evidence type="ECO:0000313" key="2">
    <source>
        <dbReference type="EMBL" id="CUN57314.1"/>
    </source>
</evidence>
<feature type="region of interest" description="Disordered" evidence="1">
    <location>
        <begin position="58"/>
        <end position="91"/>
    </location>
</feature>
<gene>
    <name evidence="2" type="ORF">ERS852406_00383</name>
</gene>
<organism evidence="2 3">
    <name type="scientific">Fusicatenibacter saccharivorans</name>
    <dbReference type="NCBI Taxonomy" id="1150298"/>
    <lineage>
        <taxon>Bacteria</taxon>
        <taxon>Bacillati</taxon>
        <taxon>Bacillota</taxon>
        <taxon>Clostridia</taxon>
        <taxon>Lachnospirales</taxon>
        <taxon>Lachnospiraceae</taxon>
        <taxon>Fusicatenibacter</taxon>
    </lineage>
</organism>